<dbReference type="InterPro" id="IPR047789">
    <property type="entry name" value="CU044_5270-like"/>
</dbReference>
<dbReference type="EMBL" id="BONV01000004">
    <property type="protein sequence ID" value="GIG78474.1"/>
    <property type="molecule type" value="Genomic_DNA"/>
</dbReference>
<organism evidence="3 4">
    <name type="scientific">Planotetraspora kaengkrachanensis</name>
    <dbReference type="NCBI Taxonomy" id="575193"/>
    <lineage>
        <taxon>Bacteria</taxon>
        <taxon>Bacillati</taxon>
        <taxon>Actinomycetota</taxon>
        <taxon>Actinomycetes</taxon>
        <taxon>Streptosporangiales</taxon>
        <taxon>Streptosporangiaceae</taxon>
        <taxon>Planotetraspora</taxon>
    </lineage>
</organism>
<feature type="compositionally biased region" description="Basic and acidic residues" evidence="1">
    <location>
        <begin position="362"/>
        <end position="380"/>
    </location>
</feature>
<reference evidence="3 4" key="1">
    <citation type="submission" date="2021-01" db="EMBL/GenBank/DDBJ databases">
        <title>Whole genome shotgun sequence of Planotetraspora kaengkrachanensis NBRC 104272.</title>
        <authorList>
            <person name="Komaki H."/>
            <person name="Tamura T."/>
        </authorList>
    </citation>
    <scope>NUCLEOTIDE SEQUENCE [LARGE SCALE GENOMIC DNA]</scope>
    <source>
        <strain evidence="3 4">NBRC 104272</strain>
    </source>
</reference>
<evidence type="ECO:0008006" key="5">
    <source>
        <dbReference type="Google" id="ProtNLM"/>
    </source>
</evidence>
<evidence type="ECO:0000313" key="4">
    <source>
        <dbReference type="Proteomes" id="UP000630097"/>
    </source>
</evidence>
<keyword evidence="2" id="KW-0472">Membrane</keyword>
<feature type="compositionally biased region" description="Basic and acidic residues" evidence="1">
    <location>
        <begin position="75"/>
        <end position="84"/>
    </location>
</feature>
<dbReference type="RefSeq" id="WP_203881939.1">
    <property type="nucleotide sequence ID" value="NZ_BAABHH010000006.1"/>
</dbReference>
<accession>A0A8J3M332</accession>
<comment type="caution">
    <text evidence="3">The sequence shown here is derived from an EMBL/GenBank/DDBJ whole genome shotgun (WGS) entry which is preliminary data.</text>
</comment>
<name>A0A8J3M332_9ACTN</name>
<evidence type="ECO:0000313" key="3">
    <source>
        <dbReference type="EMBL" id="GIG78474.1"/>
    </source>
</evidence>
<dbReference type="Proteomes" id="UP000630097">
    <property type="component" value="Unassembled WGS sequence"/>
</dbReference>
<keyword evidence="2" id="KW-0812">Transmembrane</keyword>
<dbReference type="AlphaFoldDB" id="A0A8J3M332"/>
<gene>
    <name evidence="3" type="ORF">Pka01_16010</name>
</gene>
<feature type="region of interest" description="Disordered" evidence="1">
    <location>
        <begin position="350"/>
        <end position="380"/>
    </location>
</feature>
<protein>
    <recommendedName>
        <fullName evidence="5">CU044_5270 family protein</fullName>
    </recommendedName>
</protein>
<keyword evidence="2" id="KW-1133">Transmembrane helix</keyword>
<dbReference type="NCBIfam" id="NF038083">
    <property type="entry name" value="CU044_5270_fam"/>
    <property type="match status" value="1"/>
</dbReference>
<evidence type="ECO:0000256" key="1">
    <source>
        <dbReference type="SAM" id="MobiDB-lite"/>
    </source>
</evidence>
<keyword evidence="4" id="KW-1185">Reference proteome</keyword>
<evidence type="ECO:0000256" key="2">
    <source>
        <dbReference type="SAM" id="Phobius"/>
    </source>
</evidence>
<feature type="transmembrane region" description="Helical" evidence="2">
    <location>
        <begin position="46"/>
        <end position="65"/>
    </location>
</feature>
<feature type="region of interest" description="Disordered" evidence="1">
    <location>
        <begin position="67"/>
        <end position="88"/>
    </location>
</feature>
<proteinExistence type="predicted"/>
<sequence>MDEIDELRRMRTALAREESPDRLALRTDWRRSGVAPRPRRGFKVPVVSMISAAALVAGAVVVISVNSSPAPDGSRPVRPEKSRGPLEPGNALLVAATNVEKGATGKYWHTTRITGEIYAVGKTAADHYKLESRMQYDEWTDSSGKQCINPDDLPARPWTALDEQKWEKAGAPTTVEFPIPEGTGVLFLKPTRTGGPCRVVGERRFLGMTVKQLAALPTRPEQLEKALLNIKGNWEAVSSKPGERPIRALKGDKRVRALSDAAGTLLGVAPAPPEVRAAAFRMLATLPGVKAEGETTDPLGRRGTVISLPVETTVPLGLYTAPKQLGTYRRQWIIDPGKGTLLAVRDLVATPPHGSRELPPGDDGKPRRLTVDTQPDRFHKPGEVADYEVYAKAEWSDAAPN</sequence>